<evidence type="ECO:0000259" key="1">
    <source>
        <dbReference type="Pfam" id="PF18739"/>
    </source>
</evidence>
<sequence length="461" mass="52755">MRIEEEYKKTGYFWLLEKEENKIPGVLSINDGGKIELEIIGHFSDGADLLNNDDGLSRIIGHVEKDGLITLDDCFYIKKNISFGGISKSSIRANTVFSGAHWGKDEIATFNAFSFSVDCLDEWVGISGINVDSDWIAGTASISYSPPEEKVFFLDNGMKLEICFAYTLPGFPNITEAKIAQRAYFRLVSEELRELSEFRTVAFKITNLMCFAIDEVVTLQNVSATSSEKQRCVDNNQYPIPISIYYQSIPYSEKKPKKDRHSMLFNFGVIATNTQQVLNNWLNAYEYLYPALNLYFSTKTGAQKYLEGKFLALAQGLETYHRRISRETLMKPEFFDAMIAEILSGCPEEHVEWLQGRLKHGNEINLGKRLKRIIEPFKNHLGTSGERSKMLRTIVDTRNYLTHYNEELKKGSAKGKDLWVLCEKMESMFNLHFLKVIGFTEKEINRVIKNSFSLRQKLQAS</sequence>
<evidence type="ECO:0008006" key="6">
    <source>
        <dbReference type="Google" id="ProtNLM"/>
    </source>
</evidence>
<protein>
    <recommendedName>
        <fullName evidence="6">ApeA N-terminal domain-containing protein</fullName>
    </recommendedName>
</protein>
<reference evidence="4" key="3">
    <citation type="submission" date="2021-06" db="EMBL/GenBank/DDBJ databases">
        <title>Updating the genus Pseudomonas: Description of 43 new species and partition of the Pseudomonas putida group.</title>
        <authorList>
            <person name="Girard L."/>
            <person name="Lood C."/>
            <person name="Vandamme P."/>
            <person name="Rokni-Zadeh H."/>
            <person name="Van Noort V."/>
            <person name="Hofte M."/>
            <person name="Lavigne R."/>
            <person name="De Mot R."/>
        </authorList>
    </citation>
    <scope>NUCLEOTIDE SEQUENCE</scope>
    <source>
        <strain evidence="4">SWRI102</strain>
    </source>
</reference>
<gene>
    <name evidence="4" type="ORF">HU742_011305</name>
    <name evidence="3" type="ORF">HU742_03560</name>
</gene>
<dbReference type="Pfam" id="PF18739">
    <property type="entry name" value="HEPN_Apea"/>
    <property type="match status" value="1"/>
</dbReference>
<dbReference type="EMBL" id="JABWQX020000001">
    <property type="protein sequence ID" value="MBV4551723.1"/>
    <property type="molecule type" value="Genomic_DNA"/>
</dbReference>
<dbReference type="RefSeq" id="WP_186642557.1">
    <property type="nucleotide sequence ID" value="NZ_JABWQX020000001.1"/>
</dbReference>
<evidence type="ECO:0000313" key="3">
    <source>
        <dbReference type="EMBL" id="MBC3394268.1"/>
    </source>
</evidence>
<dbReference type="InterPro" id="IPR041229">
    <property type="entry name" value="HEPN_Apea"/>
</dbReference>
<dbReference type="InterPro" id="IPR041223">
    <property type="entry name" value="ApeA_NTD"/>
</dbReference>
<reference evidence="3 5" key="1">
    <citation type="journal article" date="2020" name="Microorganisms">
        <title>Reliable Identification of Environmental Pseudomonas Isolates Using the rpoD Gene.</title>
        <authorList>
            <consortium name="The Broad Institute Genome Sequencing Platform"/>
            <person name="Girard L."/>
            <person name="Lood C."/>
            <person name="Rokni-Zadeh H."/>
            <person name="van Noort V."/>
            <person name="Lavigne R."/>
            <person name="De Mot R."/>
        </authorList>
    </citation>
    <scope>NUCLEOTIDE SEQUENCE</scope>
    <source>
        <strain evidence="3 5">SWRI102</strain>
    </source>
</reference>
<dbReference type="AlphaFoldDB" id="A0A923FKP5"/>
<keyword evidence="5" id="KW-1185">Reference proteome</keyword>
<feature type="domain" description="ApeA N-terminal" evidence="2">
    <location>
        <begin position="9"/>
        <end position="281"/>
    </location>
</feature>
<comment type="caution">
    <text evidence="3">The sequence shown here is derived from an EMBL/GenBank/DDBJ whole genome shotgun (WGS) entry which is preliminary data.</text>
</comment>
<accession>A0A923FKP5</accession>
<evidence type="ECO:0000313" key="5">
    <source>
        <dbReference type="Proteomes" id="UP000659438"/>
    </source>
</evidence>
<evidence type="ECO:0000259" key="2">
    <source>
        <dbReference type="Pfam" id="PF18862"/>
    </source>
</evidence>
<reference evidence="3" key="2">
    <citation type="submission" date="2020-07" db="EMBL/GenBank/DDBJ databases">
        <authorList>
            <person name="Lood C."/>
            <person name="Girard L."/>
        </authorList>
    </citation>
    <scope>NUCLEOTIDE SEQUENCE</scope>
    <source>
        <strain evidence="3">SWRI102</strain>
    </source>
</reference>
<name>A0A923FKP5_9PSED</name>
<feature type="domain" description="Apea-like HEPN" evidence="1">
    <location>
        <begin position="311"/>
        <end position="442"/>
    </location>
</feature>
<dbReference type="Pfam" id="PF18862">
    <property type="entry name" value="ApeA_NTD1"/>
    <property type="match status" value="1"/>
</dbReference>
<dbReference type="EMBL" id="JABWQX010000001">
    <property type="protein sequence ID" value="MBC3394268.1"/>
    <property type="molecule type" value="Genomic_DNA"/>
</dbReference>
<dbReference type="Proteomes" id="UP000659438">
    <property type="component" value="Unassembled WGS sequence"/>
</dbReference>
<proteinExistence type="predicted"/>
<organism evidence="3">
    <name type="scientific">Pseudomonas marvdashtae</name>
    <dbReference type="NCBI Taxonomy" id="2745500"/>
    <lineage>
        <taxon>Bacteria</taxon>
        <taxon>Pseudomonadati</taxon>
        <taxon>Pseudomonadota</taxon>
        <taxon>Gammaproteobacteria</taxon>
        <taxon>Pseudomonadales</taxon>
        <taxon>Pseudomonadaceae</taxon>
        <taxon>Pseudomonas</taxon>
    </lineage>
</organism>
<evidence type="ECO:0000313" key="4">
    <source>
        <dbReference type="EMBL" id="MBV4551723.1"/>
    </source>
</evidence>